<protein>
    <submittedName>
        <fullName evidence="2">Nucleotidyltransferase family protein</fullName>
    </submittedName>
</protein>
<dbReference type="CDD" id="cd06915">
    <property type="entry name" value="NTP_transferase_WcbM_like"/>
    <property type="match status" value="1"/>
</dbReference>
<dbReference type="Gene3D" id="3.90.550.10">
    <property type="entry name" value="Spore Coat Polysaccharide Biosynthesis Protein SpsA, Chain A"/>
    <property type="match status" value="1"/>
</dbReference>
<dbReference type="InterPro" id="IPR005835">
    <property type="entry name" value="NTP_transferase_dom"/>
</dbReference>
<gene>
    <name evidence="2" type="ORF">PQR62_07660</name>
</gene>
<name>A0ABW9A850_9BURK</name>
<comment type="caution">
    <text evidence="2">The sequence shown here is derived from an EMBL/GenBank/DDBJ whole genome shotgun (WGS) entry which is preliminary data.</text>
</comment>
<keyword evidence="3" id="KW-1185">Reference proteome</keyword>
<evidence type="ECO:0000313" key="3">
    <source>
        <dbReference type="Proteomes" id="UP001629246"/>
    </source>
</evidence>
<sequence>MSLHSAVILAGGLGTRLRSAVPDLPKPMAPIAGRPFLEYQLDYWLAQGIDHFILSVGYRHEVIIAHFGNRYRDARLDYVIETSPLGTGGGVLLALDRLDADQPFLLLNGDTYFSVDLAQLDQFAQASDSDWCFSLFRTTETSRYLGMGVTPSGRISELKSSQDGAECLANGGVYRVRPHALRGLLSQDRKSFEPGIAASLENDIFPSAFAAGQRMFGMEFKGSFIDIGIPGDYHRAATILNV</sequence>
<accession>A0ABW9A850</accession>
<reference evidence="2 3" key="1">
    <citation type="journal article" date="2024" name="Chem. Sci.">
        <title>Discovery of megapolipeptins by genome mining of a Burkholderiales bacteria collection.</title>
        <authorList>
            <person name="Paulo B.S."/>
            <person name="Recchia M.J.J."/>
            <person name="Lee S."/>
            <person name="Fergusson C.H."/>
            <person name="Romanowski S.B."/>
            <person name="Hernandez A."/>
            <person name="Krull N."/>
            <person name="Liu D.Y."/>
            <person name="Cavanagh H."/>
            <person name="Bos A."/>
            <person name="Gray C.A."/>
            <person name="Murphy B.T."/>
            <person name="Linington R.G."/>
            <person name="Eustaquio A.S."/>
        </authorList>
    </citation>
    <scope>NUCLEOTIDE SEQUENCE [LARGE SCALE GENOMIC DNA]</scope>
    <source>
        <strain evidence="2 3">RL21-008-BIB-A</strain>
    </source>
</reference>
<dbReference type="InterPro" id="IPR050486">
    <property type="entry name" value="Mannose-1P_guanyltransferase"/>
</dbReference>
<dbReference type="Pfam" id="PF00483">
    <property type="entry name" value="NTP_transferase"/>
    <property type="match status" value="1"/>
</dbReference>
<feature type="domain" description="Nucleotidyl transferase" evidence="1">
    <location>
        <begin position="6"/>
        <end position="238"/>
    </location>
</feature>
<evidence type="ECO:0000259" key="1">
    <source>
        <dbReference type="Pfam" id="PF00483"/>
    </source>
</evidence>
<dbReference type="RefSeq" id="WP_408156458.1">
    <property type="nucleotide sequence ID" value="NZ_JAQQFM010000003.1"/>
</dbReference>
<dbReference type="InterPro" id="IPR029044">
    <property type="entry name" value="Nucleotide-diphossugar_trans"/>
</dbReference>
<evidence type="ECO:0000313" key="2">
    <source>
        <dbReference type="EMBL" id="MFL9924135.1"/>
    </source>
</evidence>
<dbReference type="Proteomes" id="UP001629246">
    <property type="component" value="Unassembled WGS sequence"/>
</dbReference>
<dbReference type="EMBL" id="JAQQFM010000003">
    <property type="protein sequence ID" value="MFL9924135.1"/>
    <property type="molecule type" value="Genomic_DNA"/>
</dbReference>
<dbReference type="SUPFAM" id="SSF53448">
    <property type="entry name" value="Nucleotide-diphospho-sugar transferases"/>
    <property type="match status" value="1"/>
</dbReference>
<proteinExistence type="predicted"/>
<organism evidence="2 3">
    <name type="scientific">Herbaspirillum lusitanum</name>
    <dbReference type="NCBI Taxonomy" id="213312"/>
    <lineage>
        <taxon>Bacteria</taxon>
        <taxon>Pseudomonadati</taxon>
        <taxon>Pseudomonadota</taxon>
        <taxon>Betaproteobacteria</taxon>
        <taxon>Burkholderiales</taxon>
        <taxon>Oxalobacteraceae</taxon>
        <taxon>Herbaspirillum</taxon>
    </lineage>
</organism>
<dbReference type="PANTHER" id="PTHR22572">
    <property type="entry name" value="SUGAR-1-PHOSPHATE GUANYL TRANSFERASE"/>
    <property type="match status" value="1"/>
</dbReference>